<dbReference type="InterPro" id="IPR019302">
    <property type="entry name" value="CAP12/PCTIR_TIR_dom"/>
</dbReference>
<sequence>MNIFFSWQSDLNLKNNKNFIEDCIKTAIKEFNAENKHLVEFNLDKDTTGEPGNPEIINIILNKIDNSKLFICDLSIINQDYHGRKTPNPNVIFELGYAIKSLGWERIICIVNQEFGLSEDMPFDIKHRRNLVYNLITKDKKNEKRKIVDAIKSNINILKERGLLHNELDDYFKRDIDTEFITICNHLRKIIFEKKDKNLLIDVNNLLNLPKDELKAKINNKAILGFYLFKHFEVNAKTVKKIIDNIISVSNFKKEKIVTLVKFKDWLDWYNKFNGGRTYEDLYVKLGKVENYKIVTSNNKELPNRIILGKLLPENKMIVDDFGDIGIKPRIDNAVYYHKVNTKYLENYSHLLYNFIEIANEWLDKTGGEFILDTHNHFEIK</sequence>
<proteinExistence type="predicted"/>
<dbReference type="Pfam" id="PF10137">
    <property type="entry name" value="CAP12-PCTIR_TIR"/>
    <property type="match status" value="1"/>
</dbReference>
<organism evidence="2 3">
    <name type="scientific">Myroides albus</name>
    <dbReference type="NCBI Taxonomy" id="2562892"/>
    <lineage>
        <taxon>Bacteria</taxon>
        <taxon>Pseudomonadati</taxon>
        <taxon>Bacteroidota</taxon>
        <taxon>Flavobacteriia</taxon>
        <taxon>Flavobacteriales</taxon>
        <taxon>Flavobacteriaceae</taxon>
        <taxon>Myroides</taxon>
    </lineage>
</organism>
<name>A0A6I3LS52_9FLAO</name>
<evidence type="ECO:0000313" key="2">
    <source>
        <dbReference type="EMBL" id="MTG98815.1"/>
    </source>
</evidence>
<dbReference type="OrthoDB" id="8910972at2"/>
<protein>
    <recommendedName>
        <fullName evidence="1">CD-NTase-associated protein 12/Pycsar effector protein TIR domain-containing protein</fullName>
    </recommendedName>
</protein>
<dbReference type="RefSeq" id="WP_155092832.1">
    <property type="nucleotide sequence ID" value="NZ_WMJX01000030.1"/>
</dbReference>
<evidence type="ECO:0000313" key="3">
    <source>
        <dbReference type="Proteomes" id="UP000438760"/>
    </source>
</evidence>
<keyword evidence="3" id="KW-1185">Reference proteome</keyword>
<dbReference type="Proteomes" id="UP000438760">
    <property type="component" value="Unassembled WGS sequence"/>
</dbReference>
<comment type="caution">
    <text evidence="2">The sequence shown here is derived from an EMBL/GenBank/DDBJ whole genome shotgun (WGS) entry which is preliminary data.</text>
</comment>
<evidence type="ECO:0000259" key="1">
    <source>
        <dbReference type="Pfam" id="PF10137"/>
    </source>
</evidence>
<accession>A0A6I3LS52</accession>
<gene>
    <name evidence="2" type="ORF">GJV76_11850</name>
</gene>
<reference evidence="2 3" key="1">
    <citation type="submission" date="2019-11" db="EMBL/GenBank/DDBJ databases">
        <title>Genome of Strain BIT-d1.</title>
        <authorList>
            <person name="Yang Y."/>
        </authorList>
    </citation>
    <scope>NUCLEOTIDE SEQUENCE [LARGE SCALE GENOMIC DNA]</scope>
    <source>
        <strain evidence="2 3">BIT-d1</strain>
    </source>
</reference>
<dbReference type="EMBL" id="WMJX01000030">
    <property type="protein sequence ID" value="MTG98815.1"/>
    <property type="molecule type" value="Genomic_DNA"/>
</dbReference>
<dbReference type="AlphaFoldDB" id="A0A6I3LS52"/>
<feature type="domain" description="CD-NTase-associated protein 12/Pycsar effector protein TIR" evidence="1">
    <location>
        <begin position="48"/>
        <end position="120"/>
    </location>
</feature>